<comment type="caution">
    <text evidence="1">The sequence shown here is derived from an EMBL/GenBank/DDBJ whole genome shotgun (WGS) entry which is preliminary data.</text>
</comment>
<reference evidence="1 2" key="1">
    <citation type="journal article" date="2013" name="Antonie Van Leeuwenhoek">
        <title>Dongia rigui sp. nov., isolated from freshwater of a large wetland in Korea.</title>
        <authorList>
            <person name="Baik K.S."/>
            <person name="Hwang Y.M."/>
            <person name="Choi J.S."/>
            <person name="Kwon J."/>
            <person name="Seong C.N."/>
        </authorList>
    </citation>
    <scope>NUCLEOTIDE SEQUENCE [LARGE SCALE GENOMIC DNA]</scope>
    <source>
        <strain evidence="1 2">04SU4-P</strain>
    </source>
</reference>
<accession>A0ABU5E196</accession>
<evidence type="ECO:0000313" key="2">
    <source>
        <dbReference type="Proteomes" id="UP001271769"/>
    </source>
</evidence>
<gene>
    <name evidence="1" type="ORF">SMD31_14340</name>
</gene>
<protein>
    <submittedName>
        <fullName evidence="1">Uncharacterized protein</fullName>
    </submittedName>
</protein>
<dbReference type="Proteomes" id="UP001271769">
    <property type="component" value="Unassembled WGS sequence"/>
</dbReference>
<evidence type="ECO:0000313" key="1">
    <source>
        <dbReference type="EMBL" id="MDY0873117.1"/>
    </source>
</evidence>
<organism evidence="1 2">
    <name type="scientific">Dongia rigui</name>
    <dbReference type="NCBI Taxonomy" id="940149"/>
    <lineage>
        <taxon>Bacteria</taxon>
        <taxon>Pseudomonadati</taxon>
        <taxon>Pseudomonadota</taxon>
        <taxon>Alphaproteobacteria</taxon>
        <taxon>Rhodospirillales</taxon>
        <taxon>Dongiaceae</taxon>
        <taxon>Dongia</taxon>
    </lineage>
</organism>
<proteinExistence type="predicted"/>
<sequence length="142" mass="15609">MSVKRKSLATVFSSANDGTNRNVLMTEKCKAEFDGIGDVRTRAFLRATMGKFARAITSQDEPREKKFKRLGRHPTGGKCGERVICEFKKDVYRIYGVEEVVDGVASIILTLASSSGKGGAGGRQHIDIRTAAERFGSWYDGK</sequence>
<dbReference type="EMBL" id="JAXCLX010000002">
    <property type="protein sequence ID" value="MDY0873117.1"/>
    <property type="molecule type" value="Genomic_DNA"/>
</dbReference>
<name>A0ABU5E196_9PROT</name>
<dbReference type="RefSeq" id="WP_320501582.1">
    <property type="nucleotide sequence ID" value="NZ_JAXCLX010000002.1"/>
</dbReference>
<keyword evidence="2" id="KW-1185">Reference proteome</keyword>